<dbReference type="SUPFAM" id="SSF57959">
    <property type="entry name" value="Leucine zipper domain"/>
    <property type="match status" value="1"/>
</dbReference>
<dbReference type="Proteomes" id="UP000002051">
    <property type="component" value="Chromosome 2"/>
</dbReference>
<dbReference type="Pfam" id="PF00170">
    <property type="entry name" value="bZIP_1"/>
    <property type="match status" value="1"/>
</dbReference>
<gene>
    <name evidence="10" type="primary">11412223</name>
    <name evidence="8" type="ordered locus">MTR_2g086390</name>
    <name evidence="9" type="ORF">MtrunA17_Chr2g0321411</name>
</gene>
<dbReference type="AlphaFoldDB" id="G7ITS3"/>
<accession>G7ITS3</accession>
<dbReference type="InterPro" id="IPR046347">
    <property type="entry name" value="bZIP_sf"/>
</dbReference>
<dbReference type="EnsemblPlants" id="AES67062">
    <property type="protein sequence ID" value="AES67062"/>
    <property type="gene ID" value="MTR_2g086390"/>
</dbReference>
<keyword evidence="11" id="KW-1185">Reference proteome</keyword>
<keyword evidence="5" id="KW-0539">Nucleus</keyword>
<dbReference type="Proteomes" id="UP000265566">
    <property type="component" value="Chromosome 2"/>
</dbReference>
<evidence type="ECO:0000313" key="9">
    <source>
        <dbReference type="EMBL" id="RHN75452.1"/>
    </source>
</evidence>
<evidence type="ECO:0000259" key="7">
    <source>
        <dbReference type="PROSITE" id="PS50217"/>
    </source>
</evidence>
<comment type="subcellular location">
    <subcellularLocation>
        <location evidence="1">Nucleus</location>
    </subcellularLocation>
</comment>
<evidence type="ECO:0000256" key="6">
    <source>
        <dbReference type="SAM" id="MobiDB-lite"/>
    </source>
</evidence>
<dbReference type="OrthoDB" id="644067at2759"/>
<organism evidence="8 11">
    <name type="scientific">Medicago truncatula</name>
    <name type="common">Barrel medic</name>
    <name type="synonym">Medicago tribuloides</name>
    <dbReference type="NCBI Taxonomy" id="3880"/>
    <lineage>
        <taxon>Eukaryota</taxon>
        <taxon>Viridiplantae</taxon>
        <taxon>Streptophyta</taxon>
        <taxon>Embryophyta</taxon>
        <taxon>Tracheophyta</taxon>
        <taxon>Spermatophyta</taxon>
        <taxon>Magnoliopsida</taxon>
        <taxon>eudicotyledons</taxon>
        <taxon>Gunneridae</taxon>
        <taxon>Pentapetalae</taxon>
        <taxon>rosids</taxon>
        <taxon>fabids</taxon>
        <taxon>Fabales</taxon>
        <taxon>Fabaceae</taxon>
        <taxon>Papilionoideae</taxon>
        <taxon>50 kb inversion clade</taxon>
        <taxon>NPAAA clade</taxon>
        <taxon>Hologalegina</taxon>
        <taxon>IRL clade</taxon>
        <taxon>Trifolieae</taxon>
        <taxon>Medicago</taxon>
    </lineage>
</organism>
<reference evidence="9" key="4">
    <citation type="journal article" date="2018" name="Nat. Plants">
        <title>Whole-genome landscape of Medicago truncatula symbiotic genes.</title>
        <authorList>
            <person name="Pecrix Y."/>
            <person name="Gamas P."/>
            <person name="Carrere S."/>
        </authorList>
    </citation>
    <scope>NUCLEOTIDE SEQUENCE</scope>
    <source>
        <tissue evidence="9">Leaves</tissue>
    </source>
</reference>
<dbReference type="PANTHER" id="PTHR22952">
    <property type="entry name" value="CAMP-RESPONSE ELEMENT BINDING PROTEIN-RELATED"/>
    <property type="match status" value="1"/>
</dbReference>
<evidence type="ECO:0000256" key="3">
    <source>
        <dbReference type="ARBA" id="ARBA00023125"/>
    </source>
</evidence>
<feature type="domain" description="BZIP" evidence="7">
    <location>
        <begin position="209"/>
        <end position="261"/>
    </location>
</feature>
<name>G7ITS3_MEDTR</name>
<dbReference type="GO" id="GO:0003700">
    <property type="term" value="F:DNA-binding transcription factor activity"/>
    <property type="evidence" value="ECO:0007669"/>
    <property type="project" value="InterPro"/>
</dbReference>
<dbReference type="FunFam" id="1.20.5.170:FF:000020">
    <property type="entry name" value="BZIP transcription factor"/>
    <property type="match status" value="1"/>
</dbReference>
<dbReference type="InterPro" id="IPR004827">
    <property type="entry name" value="bZIP"/>
</dbReference>
<keyword evidence="4" id="KW-0804">Transcription</keyword>
<keyword evidence="2" id="KW-0805">Transcription regulation</keyword>
<evidence type="ECO:0000313" key="11">
    <source>
        <dbReference type="Proteomes" id="UP000002051"/>
    </source>
</evidence>
<dbReference type="GO" id="GO:0045893">
    <property type="term" value="P:positive regulation of DNA-templated transcription"/>
    <property type="evidence" value="ECO:0007669"/>
    <property type="project" value="InterPro"/>
</dbReference>
<dbReference type="OMA" id="KTMMGES"/>
<dbReference type="GO" id="GO:0046983">
    <property type="term" value="F:protein dimerization activity"/>
    <property type="evidence" value="ECO:0007669"/>
    <property type="project" value="UniProtKB-ARBA"/>
</dbReference>
<evidence type="ECO:0000256" key="5">
    <source>
        <dbReference type="ARBA" id="ARBA00023242"/>
    </source>
</evidence>
<reference evidence="10" key="3">
    <citation type="submission" date="2015-04" db="UniProtKB">
        <authorList>
            <consortium name="EnsemblPlants"/>
        </authorList>
    </citation>
    <scope>IDENTIFICATION</scope>
    <source>
        <strain evidence="10">cv. Jemalong A17</strain>
    </source>
</reference>
<dbReference type="InterPro" id="IPR043452">
    <property type="entry name" value="BZIP46-like"/>
</dbReference>
<evidence type="ECO:0000256" key="2">
    <source>
        <dbReference type="ARBA" id="ARBA00023015"/>
    </source>
</evidence>
<dbReference type="PROSITE" id="PS00036">
    <property type="entry name" value="BZIP_BASIC"/>
    <property type="match status" value="1"/>
</dbReference>
<dbReference type="GO" id="GO:0003677">
    <property type="term" value="F:DNA binding"/>
    <property type="evidence" value="ECO:0007669"/>
    <property type="project" value="UniProtKB-KW"/>
</dbReference>
<keyword evidence="3" id="KW-0238">DNA-binding</keyword>
<sequence>MALQKFEQEDQNSALSLTLDDFQCNNDKNFSSLNMDEFLASIWSSNDEDTAQTHNNTESVATAEHTISQQLGNSSSVPPPICKKTSDEVWSEIHKNQPQFKEANNLKRNETLKKQETPGEMTFEDFLVKAGVVKQSSSLSFQNHSGNVSNNMEPLNIASSGLRPSMEVGFPTQCVTSNSSATYQMTSGAESSGAANRKRIIDGPPEVLLDRKQRRMMKNRESAARSRARKQAYTIELEAELNLLQEENKQLKQFLAEAERKRKQELLQRKQSAKVQKGTEKSSSSTTW</sequence>
<evidence type="ECO:0000313" key="10">
    <source>
        <dbReference type="EnsemblPlants" id="AES67062"/>
    </source>
</evidence>
<dbReference type="PANTHER" id="PTHR22952:SF395">
    <property type="entry name" value="ABSCISIC ACID-INSENSITIVE 5-LIKE PROTEIN 1"/>
    <property type="match status" value="1"/>
</dbReference>
<protein>
    <submittedName>
        <fullName evidence="8">ABA response element-binding factor</fullName>
    </submittedName>
    <submittedName>
        <fullName evidence="9">Putative transcription factor bZIP family</fullName>
    </submittedName>
</protein>
<reference evidence="8 11" key="1">
    <citation type="journal article" date="2011" name="Nature">
        <title>The Medicago genome provides insight into the evolution of rhizobial symbioses.</title>
        <authorList>
            <person name="Young N.D."/>
            <person name="Debelle F."/>
            <person name="Oldroyd G.E."/>
            <person name="Geurts R."/>
            <person name="Cannon S.B."/>
            <person name="Udvardi M.K."/>
            <person name="Benedito V.A."/>
            <person name="Mayer K.F."/>
            <person name="Gouzy J."/>
            <person name="Schoof H."/>
            <person name="Van de Peer Y."/>
            <person name="Proost S."/>
            <person name="Cook D.R."/>
            <person name="Meyers B.C."/>
            <person name="Spannagl M."/>
            <person name="Cheung F."/>
            <person name="De Mita S."/>
            <person name="Krishnakumar V."/>
            <person name="Gundlach H."/>
            <person name="Zhou S."/>
            <person name="Mudge J."/>
            <person name="Bharti A.K."/>
            <person name="Murray J.D."/>
            <person name="Naoumkina M.A."/>
            <person name="Rosen B."/>
            <person name="Silverstein K.A."/>
            <person name="Tang H."/>
            <person name="Rombauts S."/>
            <person name="Zhao P.X."/>
            <person name="Zhou P."/>
            <person name="Barbe V."/>
            <person name="Bardou P."/>
            <person name="Bechner M."/>
            <person name="Bellec A."/>
            <person name="Berger A."/>
            <person name="Berges H."/>
            <person name="Bidwell S."/>
            <person name="Bisseling T."/>
            <person name="Choisne N."/>
            <person name="Couloux A."/>
            <person name="Denny R."/>
            <person name="Deshpande S."/>
            <person name="Dai X."/>
            <person name="Doyle J.J."/>
            <person name="Dudez A.M."/>
            <person name="Farmer A.D."/>
            <person name="Fouteau S."/>
            <person name="Franken C."/>
            <person name="Gibelin C."/>
            <person name="Gish J."/>
            <person name="Goldstein S."/>
            <person name="Gonzalez A.J."/>
            <person name="Green P.J."/>
            <person name="Hallab A."/>
            <person name="Hartog M."/>
            <person name="Hua A."/>
            <person name="Humphray S.J."/>
            <person name="Jeong D.H."/>
            <person name="Jing Y."/>
            <person name="Jocker A."/>
            <person name="Kenton S.M."/>
            <person name="Kim D.J."/>
            <person name="Klee K."/>
            <person name="Lai H."/>
            <person name="Lang C."/>
            <person name="Lin S."/>
            <person name="Macmil S.L."/>
            <person name="Magdelenat G."/>
            <person name="Matthews L."/>
            <person name="McCorrison J."/>
            <person name="Monaghan E.L."/>
            <person name="Mun J.H."/>
            <person name="Najar F.Z."/>
            <person name="Nicholson C."/>
            <person name="Noirot C."/>
            <person name="O'Bleness M."/>
            <person name="Paule C.R."/>
            <person name="Poulain J."/>
            <person name="Prion F."/>
            <person name="Qin B."/>
            <person name="Qu C."/>
            <person name="Retzel E.F."/>
            <person name="Riddle C."/>
            <person name="Sallet E."/>
            <person name="Samain S."/>
            <person name="Samson N."/>
            <person name="Sanders I."/>
            <person name="Saurat O."/>
            <person name="Scarpelli C."/>
            <person name="Schiex T."/>
            <person name="Segurens B."/>
            <person name="Severin A.J."/>
            <person name="Sherrier D.J."/>
            <person name="Shi R."/>
            <person name="Sims S."/>
            <person name="Singer S.R."/>
            <person name="Sinharoy S."/>
            <person name="Sterck L."/>
            <person name="Viollet A."/>
            <person name="Wang B.B."/>
            <person name="Wang K."/>
            <person name="Wang M."/>
            <person name="Wang X."/>
            <person name="Warfsmann J."/>
            <person name="Weissenbach J."/>
            <person name="White D.D."/>
            <person name="White J.D."/>
            <person name="Wiley G.B."/>
            <person name="Wincker P."/>
            <person name="Xing Y."/>
            <person name="Yang L."/>
            <person name="Yao Z."/>
            <person name="Ying F."/>
            <person name="Zhai J."/>
            <person name="Zhou L."/>
            <person name="Zuber A."/>
            <person name="Denarie J."/>
            <person name="Dixon R.A."/>
            <person name="May G.D."/>
            <person name="Schwartz D.C."/>
            <person name="Rogers J."/>
            <person name="Quetier F."/>
            <person name="Town C.D."/>
            <person name="Roe B.A."/>
        </authorList>
    </citation>
    <scope>NUCLEOTIDE SEQUENCE [LARGE SCALE GENOMIC DNA]</scope>
    <source>
        <strain evidence="8">A17</strain>
        <strain evidence="10 11">cv. Jemalong A17</strain>
    </source>
</reference>
<feature type="region of interest" description="Disordered" evidence="6">
    <location>
        <begin position="262"/>
        <end position="288"/>
    </location>
</feature>
<dbReference type="PROSITE" id="PS50217">
    <property type="entry name" value="BZIP"/>
    <property type="match status" value="1"/>
</dbReference>
<dbReference type="STRING" id="3880.G7ITS3"/>
<dbReference type="EMBL" id="PSQE01000002">
    <property type="protein sequence ID" value="RHN75452.1"/>
    <property type="molecule type" value="Genomic_DNA"/>
</dbReference>
<dbReference type="SMART" id="SM00338">
    <property type="entry name" value="BRLZ"/>
    <property type="match status" value="1"/>
</dbReference>
<dbReference type="HOGENOM" id="CLU_043238_0_2_1"/>
<dbReference type="EMBL" id="CM001218">
    <property type="protein sequence ID" value="AES67062.1"/>
    <property type="molecule type" value="Genomic_DNA"/>
</dbReference>
<reference evidence="8 11" key="2">
    <citation type="journal article" date="2014" name="BMC Genomics">
        <title>An improved genome release (version Mt4.0) for the model legume Medicago truncatula.</title>
        <authorList>
            <person name="Tang H."/>
            <person name="Krishnakumar V."/>
            <person name="Bidwell S."/>
            <person name="Rosen B."/>
            <person name="Chan A."/>
            <person name="Zhou S."/>
            <person name="Gentzbittel L."/>
            <person name="Childs K.L."/>
            <person name="Yandell M."/>
            <person name="Gundlach H."/>
            <person name="Mayer K.F."/>
            <person name="Schwartz D.C."/>
            <person name="Town C.D."/>
        </authorList>
    </citation>
    <scope>GENOME REANNOTATION</scope>
    <source>
        <strain evidence="10 11">cv. Jemalong A17</strain>
    </source>
</reference>
<dbReference type="Gramene" id="rna11663">
    <property type="protein sequence ID" value="RHN75452.1"/>
    <property type="gene ID" value="gene11663"/>
</dbReference>
<dbReference type="PaxDb" id="3880-AES67062"/>
<dbReference type="CDD" id="cd14707">
    <property type="entry name" value="bZIP_plant_BZIP46"/>
    <property type="match status" value="1"/>
</dbReference>
<dbReference type="eggNOG" id="ENOG502QV9T">
    <property type="taxonomic scope" value="Eukaryota"/>
</dbReference>
<dbReference type="Gene3D" id="1.20.5.170">
    <property type="match status" value="1"/>
</dbReference>
<proteinExistence type="predicted"/>
<evidence type="ECO:0000256" key="1">
    <source>
        <dbReference type="ARBA" id="ARBA00004123"/>
    </source>
</evidence>
<evidence type="ECO:0000313" key="8">
    <source>
        <dbReference type="EMBL" id="AES67062.1"/>
    </source>
</evidence>
<evidence type="ECO:0000256" key="4">
    <source>
        <dbReference type="ARBA" id="ARBA00023163"/>
    </source>
</evidence>
<dbReference type="KEGG" id="mtr:11412223"/>
<dbReference type="GO" id="GO:0005634">
    <property type="term" value="C:nucleus"/>
    <property type="evidence" value="ECO:0000318"/>
    <property type="project" value="GO_Central"/>
</dbReference>